<dbReference type="Pfam" id="PF00756">
    <property type="entry name" value="Esterase"/>
    <property type="match status" value="1"/>
</dbReference>
<dbReference type="EMBL" id="QJJR01000002">
    <property type="protein sequence ID" value="PXW92699.1"/>
    <property type="molecule type" value="Genomic_DNA"/>
</dbReference>
<name>A0A2V3WG43_9BACI</name>
<proteinExistence type="predicted"/>
<organism evidence="1 2">
    <name type="scientific">Streptohalobacillus salinus</name>
    <dbReference type="NCBI Taxonomy" id="621096"/>
    <lineage>
        <taxon>Bacteria</taxon>
        <taxon>Bacillati</taxon>
        <taxon>Bacillota</taxon>
        <taxon>Bacilli</taxon>
        <taxon>Bacillales</taxon>
        <taxon>Bacillaceae</taxon>
        <taxon>Streptohalobacillus</taxon>
    </lineage>
</organism>
<comment type="caution">
    <text evidence="1">The sequence shown here is derived from an EMBL/GenBank/DDBJ whole genome shotgun (WGS) entry which is preliminary data.</text>
</comment>
<gene>
    <name evidence="1" type="ORF">DES38_102283</name>
</gene>
<dbReference type="Proteomes" id="UP000247922">
    <property type="component" value="Unassembled WGS sequence"/>
</dbReference>
<protein>
    <submittedName>
        <fullName evidence="1">S-formylglutathione hydrolase FrmB</fullName>
    </submittedName>
</protein>
<dbReference type="InterPro" id="IPR000801">
    <property type="entry name" value="Esterase-like"/>
</dbReference>
<dbReference type="GO" id="GO:0016747">
    <property type="term" value="F:acyltransferase activity, transferring groups other than amino-acyl groups"/>
    <property type="evidence" value="ECO:0007669"/>
    <property type="project" value="TreeGrafter"/>
</dbReference>
<reference evidence="1 2" key="1">
    <citation type="submission" date="2018-05" db="EMBL/GenBank/DDBJ databases">
        <title>Genomic Encyclopedia of Type Strains, Phase IV (KMG-IV): sequencing the most valuable type-strain genomes for metagenomic binning, comparative biology and taxonomic classification.</title>
        <authorList>
            <person name="Goeker M."/>
        </authorList>
    </citation>
    <scope>NUCLEOTIDE SEQUENCE [LARGE SCALE GENOMIC DNA]</scope>
    <source>
        <strain evidence="1 2">DSM 22440</strain>
    </source>
</reference>
<evidence type="ECO:0000313" key="2">
    <source>
        <dbReference type="Proteomes" id="UP000247922"/>
    </source>
</evidence>
<dbReference type="AlphaFoldDB" id="A0A2V3WG43"/>
<sequence>MARLTVDFYSDVLQKHTSMTVILPESSNNQYGKINELKNPEPMKTLYLLHGFTDDHTIWTRRTSIERYAESYGIAVVMPDVDHSFYSDMKFGKAYWTFLSEELVEKAERFFPFSQSRSDRYVAGLSMGGYGAIKWALRHPNQFAAVASLSGVLDLATREHGDEAIDEVMYQVYGDQSISDTEEDVFYLLKKCVSNNRTLPKIYLACGQEDFLFEGNLAFKRLLDDLSVPAMTTFDHGTHEWGYWDKHIEKVLAFLPL</sequence>
<dbReference type="RefSeq" id="WP_110250571.1">
    <property type="nucleotide sequence ID" value="NZ_QJJR01000002.1"/>
</dbReference>
<dbReference type="SUPFAM" id="SSF53474">
    <property type="entry name" value="alpha/beta-Hydrolases"/>
    <property type="match status" value="1"/>
</dbReference>
<dbReference type="InterPro" id="IPR029058">
    <property type="entry name" value="AB_hydrolase_fold"/>
</dbReference>
<keyword evidence="1" id="KW-0378">Hydrolase</keyword>
<evidence type="ECO:0000313" key="1">
    <source>
        <dbReference type="EMBL" id="PXW92699.1"/>
    </source>
</evidence>
<dbReference type="InterPro" id="IPR050583">
    <property type="entry name" value="Mycobacterial_A85_antigen"/>
</dbReference>
<keyword evidence="2" id="KW-1185">Reference proteome</keyword>
<dbReference type="PANTHER" id="PTHR48098:SF1">
    <property type="entry name" value="DIACYLGLYCEROL ACYLTRANSFERASE_MYCOLYLTRANSFERASE AG85A"/>
    <property type="match status" value="1"/>
</dbReference>
<dbReference type="OrthoDB" id="9803578at2"/>
<dbReference type="GO" id="GO:0016787">
    <property type="term" value="F:hydrolase activity"/>
    <property type="evidence" value="ECO:0007669"/>
    <property type="project" value="UniProtKB-KW"/>
</dbReference>
<dbReference type="PANTHER" id="PTHR48098">
    <property type="entry name" value="ENTEROCHELIN ESTERASE-RELATED"/>
    <property type="match status" value="1"/>
</dbReference>
<accession>A0A2V3WG43</accession>
<dbReference type="Gene3D" id="3.40.50.1820">
    <property type="entry name" value="alpha/beta hydrolase"/>
    <property type="match status" value="1"/>
</dbReference>